<protein>
    <recommendedName>
        <fullName evidence="1">CBM6 domain-containing protein</fullName>
    </recommendedName>
</protein>
<evidence type="ECO:0000259" key="1">
    <source>
        <dbReference type="PROSITE" id="PS51175"/>
    </source>
</evidence>
<dbReference type="PROSITE" id="PS51257">
    <property type="entry name" value="PROKAR_LIPOPROTEIN"/>
    <property type="match status" value="1"/>
</dbReference>
<dbReference type="KEGG" id="sfc:Spiaf_0944"/>
<dbReference type="InterPro" id="IPR012341">
    <property type="entry name" value="6hp_glycosidase-like_sf"/>
</dbReference>
<dbReference type="Gene3D" id="2.60.120.260">
    <property type="entry name" value="Galactose-binding domain-like"/>
    <property type="match status" value="1"/>
</dbReference>
<dbReference type="SUPFAM" id="SSF49785">
    <property type="entry name" value="Galactose-binding domain-like"/>
    <property type="match status" value="1"/>
</dbReference>
<dbReference type="InterPro" id="IPR008979">
    <property type="entry name" value="Galactose-bd-like_sf"/>
</dbReference>
<dbReference type="Gene3D" id="1.50.10.10">
    <property type="match status" value="1"/>
</dbReference>
<accession>H9UHP0</accession>
<dbReference type="Proteomes" id="UP000007383">
    <property type="component" value="Chromosome"/>
</dbReference>
<evidence type="ECO:0000313" key="2">
    <source>
        <dbReference type="EMBL" id="AFG37033.1"/>
    </source>
</evidence>
<gene>
    <name evidence="2" type="ordered locus">Spiaf_0944</name>
</gene>
<dbReference type="Gene3D" id="2.60.420.10">
    <property type="entry name" value="Maltose phosphorylase, domain 3"/>
    <property type="match status" value="1"/>
</dbReference>
<keyword evidence="3" id="KW-1185">Reference proteome</keyword>
<dbReference type="GO" id="GO:0030246">
    <property type="term" value="F:carbohydrate binding"/>
    <property type="evidence" value="ECO:0007669"/>
    <property type="project" value="InterPro"/>
</dbReference>
<reference evidence="3" key="1">
    <citation type="journal article" date="2013" name="Stand. Genomic Sci.">
        <title>Complete genome sequence of the halophilic bacterium Spirochaeta africana type strain (Z-7692(T)) from the alkaline Lake Magadi in the East African Rift.</title>
        <authorList>
            <person name="Liolos K."/>
            <person name="Abt B."/>
            <person name="Scheuner C."/>
            <person name="Teshima H."/>
            <person name="Held B."/>
            <person name="Lapidus A."/>
            <person name="Nolan M."/>
            <person name="Lucas S."/>
            <person name="Deshpande S."/>
            <person name="Cheng J.F."/>
            <person name="Tapia R."/>
            <person name="Goodwin L.A."/>
            <person name="Pitluck S."/>
            <person name="Pagani I."/>
            <person name="Ivanova N."/>
            <person name="Mavromatis K."/>
            <person name="Mikhailova N."/>
            <person name="Huntemann M."/>
            <person name="Pati A."/>
            <person name="Chen A."/>
            <person name="Palaniappan K."/>
            <person name="Land M."/>
            <person name="Rohde M."/>
            <person name="Tindall B.J."/>
            <person name="Detter J.C."/>
            <person name="Goker M."/>
            <person name="Bristow J."/>
            <person name="Eisen J.A."/>
            <person name="Markowitz V."/>
            <person name="Hugenholtz P."/>
            <person name="Woyke T."/>
            <person name="Klenk H.P."/>
            <person name="Kyrpides N.C."/>
        </authorList>
    </citation>
    <scope>NUCLEOTIDE SEQUENCE</scope>
    <source>
        <strain evidence="3">ATCC 700263 / DSM 8902 / Z-7692</strain>
    </source>
</reference>
<dbReference type="GO" id="GO:0005975">
    <property type="term" value="P:carbohydrate metabolic process"/>
    <property type="evidence" value="ECO:0007669"/>
    <property type="project" value="InterPro"/>
</dbReference>
<proteinExistence type="predicted"/>
<feature type="domain" description="CBM6" evidence="1">
    <location>
        <begin position="645"/>
        <end position="780"/>
    </location>
</feature>
<dbReference type="PROSITE" id="PS51175">
    <property type="entry name" value="CBM6"/>
    <property type="match status" value="1"/>
</dbReference>
<dbReference type="EMBL" id="CP003282">
    <property type="protein sequence ID" value="AFG37033.1"/>
    <property type="molecule type" value="Genomic_DNA"/>
</dbReference>
<dbReference type="HOGENOM" id="CLU_015311_0_0_12"/>
<evidence type="ECO:0000313" key="3">
    <source>
        <dbReference type="Proteomes" id="UP000007383"/>
    </source>
</evidence>
<dbReference type="AlphaFoldDB" id="H9UHP0"/>
<dbReference type="RefSeq" id="WP_014455028.1">
    <property type="nucleotide sequence ID" value="NC_017098.1"/>
</dbReference>
<dbReference type="InterPro" id="IPR005084">
    <property type="entry name" value="CBM6"/>
</dbReference>
<name>H9UHP0_SPIAZ</name>
<sequence length="783" mass="86532">MYVKQNLRFFLIFGVVAGILISCVSQPQPAARAAGARTVTEVQVYEPNVPFEVLPDRVVQGERDAIAESPMRLTSRYFRRETTREIEKDLSALPQLSAPNYPLLETLYNLALEEALQNEEEDGTFRTGALWAGVWTRDIAYAVHLGLGPVFPELSYNSLMRKVNDMPEVIQDTGTGGAWPVSTDRVVWAIAAWDLYKVTGDSSFLADIYEILANTARRDIRVAYDQQLGLFLGESSFLDWREQTYPVWMNPVDIYEGYALGTLVGHAEMYNILGEVGALIGAPQSELATWSRYAQAVTEGIHQQLWLEDLGYYSGYQFPKAASGYSDTPLLNQQSDSLGTALAVLTGVAGENAAAAVTGLPVVLYGVPSIYPQNPHAPPYHNKGIWPFVVAYYTWAGAETGNDAAVTHGMQSLMRAAALFMTNKENMVYDTGHSVGTQLNSDRQLWSVAGFLTNVYRVVFGLDYQLDGLGFKPFVPQFLEGPFELANLRYRDALLSIEVQGRGNEIRELRLNGELQDSEFVFPADATGEHRIEIVLADNDPGGSITMGTTDAILPHEPLLESVTVAPDGEISLSWEPVPGAEYYEVLRNGIAVAEIPAGQTEYRERYQDPDTDRIAAFSVRTYNGSPVGSLASSYGLAIPASRSRLYQAEEAAGAAVVGNRGEGFTGEGYVEIDMDSPALRFRIEVNRAGEYALRFRYANGNGPINTENKAALRSVYIDNGERHTLLMPQLGEWQRWEYSNSIVATLDAGSSEVVVRYEDLDRNMHGRINGAWIDHLQVVRIE</sequence>
<dbReference type="STRING" id="889378.Spiaf_0944"/>
<dbReference type="PATRIC" id="fig|889378.3.peg.946"/>
<dbReference type="SUPFAM" id="SSF48208">
    <property type="entry name" value="Six-hairpin glycosidases"/>
    <property type="match status" value="1"/>
</dbReference>
<organism evidence="2 3">
    <name type="scientific">Spirochaeta africana (strain ATCC 700263 / DSM 8902 / Z-7692)</name>
    <dbReference type="NCBI Taxonomy" id="889378"/>
    <lineage>
        <taxon>Bacteria</taxon>
        <taxon>Pseudomonadati</taxon>
        <taxon>Spirochaetota</taxon>
        <taxon>Spirochaetia</taxon>
        <taxon>Spirochaetales</taxon>
        <taxon>Spirochaetaceae</taxon>
        <taxon>Spirochaeta</taxon>
    </lineage>
</organism>
<dbReference type="eggNOG" id="COG3408">
    <property type="taxonomic scope" value="Bacteria"/>
</dbReference>
<dbReference type="OrthoDB" id="9763537at2"/>
<dbReference type="InterPro" id="IPR008928">
    <property type="entry name" value="6-hairpin_glycosidase_sf"/>
</dbReference>